<dbReference type="InterPro" id="IPR036249">
    <property type="entry name" value="Thioredoxin-like_sf"/>
</dbReference>
<dbReference type="InterPro" id="IPR050983">
    <property type="entry name" value="GST_Omega/HSP26"/>
</dbReference>
<sequence length="208" mass="23263">MIRLYSGASCLQSHRVRLALAHKGVEAEWVTVDPAAPPRALLELTPYGEVPTLVDRDVCLYEPWIIIEYLDERYPHPPLLMADPVSRAKARLVAYRIERDWYSLYEQLAAARTRHRGVGKARQALCESLTAGAELFEAHRYLLSDEFTIMDLAVLPLLWRLPAAGVELPPQAAAMVEYAEAQFHGAPFQASLTPEEQALRSAKSGGNR</sequence>
<dbReference type="PROSITE" id="PS50404">
    <property type="entry name" value="GST_NTER"/>
    <property type="match status" value="1"/>
</dbReference>
<dbReference type="SFLD" id="SFLDS00019">
    <property type="entry name" value="Glutathione_Transferase_(cytos"/>
    <property type="match status" value="1"/>
</dbReference>
<dbReference type="SUPFAM" id="SSF52833">
    <property type="entry name" value="Thioredoxin-like"/>
    <property type="match status" value="1"/>
</dbReference>
<gene>
    <name evidence="2" type="ORF">CKO13_06035</name>
</gene>
<dbReference type="SUPFAM" id="SSF47616">
    <property type="entry name" value="GST C-terminal domain-like"/>
    <property type="match status" value="1"/>
</dbReference>
<dbReference type="EMBL" id="NRSH01000052">
    <property type="protein sequence ID" value="MBK1726590.1"/>
    <property type="molecule type" value="Genomic_DNA"/>
</dbReference>
<dbReference type="InterPro" id="IPR004045">
    <property type="entry name" value="Glutathione_S-Trfase_N"/>
</dbReference>
<accession>A0ABS1E509</accession>
<dbReference type="SFLD" id="SFLDG00358">
    <property type="entry name" value="Main_(cytGST)"/>
    <property type="match status" value="1"/>
</dbReference>
<dbReference type="PANTHER" id="PTHR43968">
    <property type="match status" value="1"/>
</dbReference>
<organism evidence="2 3">
    <name type="scientific">Halorhodospira neutriphila</name>
    <dbReference type="NCBI Taxonomy" id="168379"/>
    <lineage>
        <taxon>Bacteria</taxon>
        <taxon>Pseudomonadati</taxon>
        <taxon>Pseudomonadota</taxon>
        <taxon>Gammaproteobacteria</taxon>
        <taxon>Chromatiales</taxon>
        <taxon>Ectothiorhodospiraceae</taxon>
        <taxon>Halorhodospira</taxon>
    </lineage>
</organism>
<comment type="caution">
    <text evidence="2">The sequence shown here is derived from an EMBL/GenBank/DDBJ whole genome shotgun (WGS) entry which is preliminary data.</text>
</comment>
<protein>
    <submittedName>
        <fullName evidence="2">Stringent starvation protein A</fullName>
    </submittedName>
</protein>
<dbReference type="Proteomes" id="UP000738126">
    <property type="component" value="Unassembled WGS sequence"/>
</dbReference>
<dbReference type="Gene3D" id="3.40.30.10">
    <property type="entry name" value="Glutaredoxin"/>
    <property type="match status" value="1"/>
</dbReference>
<dbReference type="InterPro" id="IPR040079">
    <property type="entry name" value="Glutathione_S-Trfase"/>
</dbReference>
<dbReference type="Gene3D" id="1.20.1050.10">
    <property type="match status" value="1"/>
</dbReference>
<dbReference type="InterPro" id="IPR036282">
    <property type="entry name" value="Glutathione-S-Trfase_C_sf"/>
</dbReference>
<evidence type="ECO:0000313" key="2">
    <source>
        <dbReference type="EMBL" id="MBK1726590.1"/>
    </source>
</evidence>
<reference evidence="2 3" key="1">
    <citation type="journal article" date="2020" name="Microorganisms">
        <title>Osmotic Adaptation and Compatible Solute Biosynthesis of Phototrophic Bacteria as Revealed from Genome Analyses.</title>
        <authorList>
            <person name="Imhoff J.F."/>
            <person name="Rahn T."/>
            <person name="Kunzel S."/>
            <person name="Keller A."/>
            <person name="Neulinger S.C."/>
        </authorList>
    </citation>
    <scope>NUCLEOTIDE SEQUENCE [LARGE SCALE GENOMIC DNA]</scope>
    <source>
        <strain evidence="2 3">DSM 15116</strain>
    </source>
</reference>
<dbReference type="RefSeq" id="WP_200257911.1">
    <property type="nucleotide sequence ID" value="NZ_NRSH01000052.1"/>
</dbReference>
<feature type="domain" description="GST N-terminal" evidence="1">
    <location>
        <begin position="1"/>
        <end position="78"/>
    </location>
</feature>
<keyword evidence="3" id="KW-1185">Reference proteome</keyword>
<dbReference type="Pfam" id="PF13417">
    <property type="entry name" value="GST_N_3"/>
    <property type="match status" value="1"/>
</dbReference>
<dbReference type="PANTHER" id="PTHR43968:SF6">
    <property type="entry name" value="GLUTATHIONE S-TRANSFERASE OMEGA"/>
    <property type="match status" value="1"/>
</dbReference>
<proteinExistence type="predicted"/>
<name>A0ABS1E509_9GAMM</name>
<evidence type="ECO:0000259" key="1">
    <source>
        <dbReference type="PROSITE" id="PS50404"/>
    </source>
</evidence>
<evidence type="ECO:0000313" key="3">
    <source>
        <dbReference type="Proteomes" id="UP000738126"/>
    </source>
</evidence>